<evidence type="ECO:0000256" key="3">
    <source>
        <dbReference type="ARBA" id="ARBA00022679"/>
    </source>
</evidence>
<keyword evidence="3 5" id="KW-0808">Transferase</keyword>
<protein>
    <submittedName>
        <fullName evidence="5">Glycosyl transferase, family 2</fullName>
    </submittedName>
</protein>
<comment type="caution">
    <text evidence="5">The sequence shown here is derived from an EMBL/GenBank/DDBJ whole genome shotgun (WGS) entry which is preliminary data.</text>
</comment>
<dbReference type="EMBL" id="LBPX01000053">
    <property type="protein sequence ID" value="KKP65478.1"/>
    <property type="molecule type" value="Genomic_DNA"/>
</dbReference>
<accession>A0A0G0B7X2</accession>
<evidence type="ECO:0000256" key="1">
    <source>
        <dbReference type="ARBA" id="ARBA00006739"/>
    </source>
</evidence>
<keyword evidence="2" id="KW-0328">Glycosyltransferase</keyword>
<comment type="similarity">
    <text evidence="1">Belongs to the glycosyltransferase 2 family.</text>
</comment>
<evidence type="ECO:0000313" key="5">
    <source>
        <dbReference type="EMBL" id="KKP65478.1"/>
    </source>
</evidence>
<dbReference type="InterPro" id="IPR029044">
    <property type="entry name" value="Nucleotide-diphossugar_trans"/>
</dbReference>
<proteinExistence type="inferred from homology"/>
<name>A0A0G0B7X2_9BACT</name>
<organism evidence="5 6">
    <name type="scientific">Candidatus Roizmanbacteria bacterium GW2011_GWC2_35_12</name>
    <dbReference type="NCBI Taxonomy" id="1618485"/>
    <lineage>
        <taxon>Bacteria</taxon>
        <taxon>Candidatus Roizmaniibacteriota</taxon>
    </lineage>
</organism>
<feature type="domain" description="Glycosyltransferase 2-like" evidence="4">
    <location>
        <begin position="6"/>
        <end position="166"/>
    </location>
</feature>
<dbReference type="Gene3D" id="3.90.550.10">
    <property type="entry name" value="Spore Coat Polysaccharide Biosynthesis Protein SpsA, Chain A"/>
    <property type="match status" value="1"/>
</dbReference>
<dbReference type="SUPFAM" id="SSF53448">
    <property type="entry name" value="Nucleotide-diphospho-sugar transferases"/>
    <property type="match status" value="1"/>
</dbReference>
<evidence type="ECO:0000256" key="2">
    <source>
        <dbReference type="ARBA" id="ARBA00022676"/>
    </source>
</evidence>
<gene>
    <name evidence="5" type="ORF">UR63_C0053G0001</name>
</gene>
<sequence>MKYPVSIIIPVYKNYEMFFKFLEINKKYFDGCEVIVMNDYPEENISKQVKLIYTETIVINNKQNHGFAGNVNRGILNSTRDYVFLMNSDVVLKDNSYLNSLKHFKLDKDLFAVGFSQIEKDGKTVGANRAYFQNGLINHSHQLVTSHQSLITNFWAEGGSSIFNKKLFIELGLLDELYNPFYWEDIDLSYRAWKAGYKVLYYPNVKVEHHHESTIGKYFDKSKILRIAFRNQLIFHWKNLTDRDLIFKHLLNIPKFIFIPGFFEAFIKLLKILQARKKTIKLFVKTDKEILGQFKVET</sequence>
<dbReference type="GO" id="GO:0016757">
    <property type="term" value="F:glycosyltransferase activity"/>
    <property type="evidence" value="ECO:0007669"/>
    <property type="project" value="UniProtKB-KW"/>
</dbReference>
<evidence type="ECO:0000313" key="6">
    <source>
        <dbReference type="Proteomes" id="UP000034127"/>
    </source>
</evidence>
<dbReference type="Proteomes" id="UP000034127">
    <property type="component" value="Unassembled WGS sequence"/>
</dbReference>
<dbReference type="Pfam" id="PF00535">
    <property type="entry name" value="Glycos_transf_2"/>
    <property type="match status" value="1"/>
</dbReference>
<dbReference type="AlphaFoldDB" id="A0A0G0B7X2"/>
<dbReference type="InterPro" id="IPR001173">
    <property type="entry name" value="Glyco_trans_2-like"/>
</dbReference>
<dbReference type="PANTHER" id="PTHR43179">
    <property type="entry name" value="RHAMNOSYLTRANSFERASE WBBL"/>
    <property type="match status" value="1"/>
</dbReference>
<reference evidence="5 6" key="1">
    <citation type="journal article" date="2015" name="Nature">
        <title>rRNA introns, odd ribosomes, and small enigmatic genomes across a large radiation of phyla.</title>
        <authorList>
            <person name="Brown C.T."/>
            <person name="Hug L.A."/>
            <person name="Thomas B.C."/>
            <person name="Sharon I."/>
            <person name="Castelle C.J."/>
            <person name="Singh A."/>
            <person name="Wilkins M.J."/>
            <person name="Williams K.H."/>
            <person name="Banfield J.F."/>
        </authorList>
    </citation>
    <scope>NUCLEOTIDE SEQUENCE [LARGE SCALE GENOMIC DNA]</scope>
</reference>
<dbReference type="PANTHER" id="PTHR43179:SF12">
    <property type="entry name" value="GALACTOFURANOSYLTRANSFERASE GLFT2"/>
    <property type="match status" value="1"/>
</dbReference>
<evidence type="ECO:0000259" key="4">
    <source>
        <dbReference type="Pfam" id="PF00535"/>
    </source>
</evidence>